<feature type="non-terminal residue" evidence="2">
    <location>
        <position position="1"/>
    </location>
</feature>
<evidence type="ECO:0000256" key="1">
    <source>
        <dbReference type="SAM" id="MobiDB-lite"/>
    </source>
</evidence>
<name>A0A1V9Y2R9_9ACAR</name>
<dbReference type="InParanoid" id="A0A1V9Y2R9"/>
<protein>
    <submittedName>
        <fullName evidence="2">Uncharacterized protein</fullName>
    </submittedName>
</protein>
<feature type="region of interest" description="Disordered" evidence="1">
    <location>
        <begin position="129"/>
        <end position="150"/>
    </location>
</feature>
<keyword evidence="3" id="KW-1185">Reference proteome</keyword>
<feature type="region of interest" description="Disordered" evidence="1">
    <location>
        <begin position="225"/>
        <end position="279"/>
    </location>
</feature>
<proteinExistence type="predicted"/>
<sequence length="279" mass="29075">PTKRAHRRLPQQPQESQAAAARLATSVSNCSMQSIAIFQNGKPFVPVPRMLGAISAPSNIVLTAPTVGTSVTPAAVAKHSAPTASLVCGVQRCNATPIQILQPHQCTGLIQTPQLQVASDLGISQQVAQPHSCPQHGHQHQARHQSASPVVPALASVQTVTAPCCHHHAVAATSAAQVVQLVQPPHSHHPTNSSTSGQNQHQHQHQTSQLMIHIGQAGTVPVMATSQPQQHACQTTAFSSSSKTPITPQTPGSTQPCSCTSDGSGLVELDSNASQKKAK</sequence>
<gene>
    <name evidence="2" type="ORF">BIW11_05354</name>
</gene>
<evidence type="ECO:0000313" key="3">
    <source>
        <dbReference type="Proteomes" id="UP000192247"/>
    </source>
</evidence>
<comment type="caution">
    <text evidence="2">The sequence shown here is derived from an EMBL/GenBank/DDBJ whole genome shotgun (WGS) entry which is preliminary data.</text>
</comment>
<feature type="non-terminal residue" evidence="2">
    <location>
        <position position="279"/>
    </location>
</feature>
<evidence type="ECO:0000313" key="2">
    <source>
        <dbReference type="EMBL" id="OQR80005.1"/>
    </source>
</evidence>
<feature type="region of interest" description="Disordered" evidence="1">
    <location>
        <begin position="184"/>
        <end position="209"/>
    </location>
</feature>
<dbReference type="AlphaFoldDB" id="A0A1V9Y2R9"/>
<dbReference type="Proteomes" id="UP000192247">
    <property type="component" value="Unassembled WGS sequence"/>
</dbReference>
<reference evidence="2 3" key="1">
    <citation type="journal article" date="2017" name="Gigascience">
        <title>Draft genome of the honey bee ectoparasitic mite, Tropilaelaps mercedesae, is shaped by the parasitic life history.</title>
        <authorList>
            <person name="Dong X."/>
            <person name="Armstrong S.D."/>
            <person name="Xia D."/>
            <person name="Makepeace B.L."/>
            <person name="Darby A.C."/>
            <person name="Kadowaki T."/>
        </authorList>
    </citation>
    <scope>NUCLEOTIDE SEQUENCE [LARGE SCALE GENOMIC DNA]</scope>
    <source>
        <strain evidence="2">Wuxi-XJTLU</strain>
    </source>
</reference>
<feature type="compositionally biased region" description="Polar residues" evidence="1">
    <location>
        <begin position="225"/>
        <end position="263"/>
    </location>
</feature>
<accession>A0A1V9Y2R9</accession>
<dbReference type="EMBL" id="MNPL01000448">
    <property type="protein sequence ID" value="OQR80005.1"/>
    <property type="molecule type" value="Genomic_DNA"/>
</dbReference>
<organism evidence="2 3">
    <name type="scientific">Tropilaelaps mercedesae</name>
    <dbReference type="NCBI Taxonomy" id="418985"/>
    <lineage>
        <taxon>Eukaryota</taxon>
        <taxon>Metazoa</taxon>
        <taxon>Ecdysozoa</taxon>
        <taxon>Arthropoda</taxon>
        <taxon>Chelicerata</taxon>
        <taxon>Arachnida</taxon>
        <taxon>Acari</taxon>
        <taxon>Parasitiformes</taxon>
        <taxon>Mesostigmata</taxon>
        <taxon>Gamasina</taxon>
        <taxon>Dermanyssoidea</taxon>
        <taxon>Laelapidae</taxon>
        <taxon>Tropilaelaps</taxon>
    </lineage>
</organism>